<reference evidence="2 3" key="1">
    <citation type="submission" date="2017-03" db="EMBL/GenBank/DDBJ databases">
        <authorList>
            <person name="Afonso C.L."/>
            <person name="Miller P.J."/>
            <person name="Scott M.A."/>
            <person name="Spackman E."/>
            <person name="Goraichik I."/>
            <person name="Dimitrov K.M."/>
            <person name="Suarez D.L."/>
            <person name="Swayne D.E."/>
        </authorList>
    </citation>
    <scope>NUCLEOTIDE SEQUENCE [LARGE SCALE GENOMIC DNA]</scope>
    <source>
        <strain evidence="2">SB41UT1</strain>
    </source>
</reference>
<dbReference type="Gene3D" id="3.40.50.1110">
    <property type="entry name" value="SGNH hydrolase"/>
    <property type="match status" value="1"/>
</dbReference>
<dbReference type="InterPro" id="IPR036514">
    <property type="entry name" value="SGNH_hydro_sf"/>
</dbReference>
<proteinExistence type="predicted"/>
<evidence type="ECO:0000313" key="3">
    <source>
        <dbReference type="Proteomes" id="UP000196573"/>
    </source>
</evidence>
<dbReference type="GO" id="GO:0016788">
    <property type="term" value="F:hydrolase activity, acting on ester bonds"/>
    <property type="evidence" value="ECO:0007669"/>
    <property type="project" value="InterPro"/>
</dbReference>
<evidence type="ECO:0008006" key="4">
    <source>
        <dbReference type="Google" id="ProtNLM"/>
    </source>
</evidence>
<gene>
    <name evidence="2" type="ORF">EHSB41UT_00732</name>
</gene>
<dbReference type="EMBL" id="FWPT01000002">
    <property type="protein sequence ID" value="SMA37406.1"/>
    <property type="molecule type" value="Genomic_DNA"/>
</dbReference>
<evidence type="ECO:0000256" key="1">
    <source>
        <dbReference type="SAM" id="SignalP"/>
    </source>
</evidence>
<dbReference type="AlphaFoldDB" id="A0A1X7AFD5"/>
<keyword evidence="3" id="KW-1185">Reference proteome</keyword>
<dbReference type="InterPro" id="IPR001087">
    <property type="entry name" value="GDSL"/>
</dbReference>
<evidence type="ECO:0000313" key="2">
    <source>
        <dbReference type="EMBL" id="SMA37406.1"/>
    </source>
</evidence>
<feature type="chain" id="PRO_5012936896" description="SGNH hydrolase-type esterase domain-containing protein" evidence="1">
    <location>
        <begin position="22"/>
        <end position="575"/>
    </location>
</feature>
<organism evidence="2 3">
    <name type="scientific">Parendozoicomonas haliclonae</name>
    <dbReference type="NCBI Taxonomy" id="1960125"/>
    <lineage>
        <taxon>Bacteria</taxon>
        <taxon>Pseudomonadati</taxon>
        <taxon>Pseudomonadota</taxon>
        <taxon>Gammaproteobacteria</taxon>
        <taxon>Oceanospirillales</taxon>
        <taxon>Endozoicomonadaceae</taxon>
        <taxon>Parendozoicomonas</taxon>
    </lineage>
</organism>
<feature type="signal peptide" evidence="1">
    <location>
        <begin position="1"/>
        <end position="21"/>
    </location>
</feature>
<keyword evidence="1" id="KW-0732">Signal</keyword>
<dbReference type="RefSeq" id="WP_087107039.1">
    <property type="nucleotide sequence ID" value="NZ_CBCSCN010000014.1"/>
</dbReference>
<sequence>MKFTLSCGVLICSVLAVPVTASGQSNISAPVMAEAPPWQPSKIVMFGDSLSDSHGDSFRPPDLAYSTFNLLRTLRGELVTLPDGQVRRPMELDTLIGHRSTIANIRANFDLLAKEVRQEGLERRYLGRLLSNFEAVALNLLGDLVTGVLQALDRAEDRIDEGVLPLLKRAQIWLDQWVPRAGANTVTGKLLVSLEKKLIYVANFIERDFSDAVLDFGDDRLIEITSRFKDAIPLIPNPDYYVQGKWTAGAMGKVWVEYLHRMMSFGSHQVALDNRAMAGSWTLCASDKMEALHIIDDLTSGMMAGATLFFQGSMIPPCEGLVVQSYLNERRNIFLQAHGRTPNFGEPIIESDTLVVFFNSANDFLNKWSDPDDVAQEMARDIWMTLDAGAQRVAVVLLPDISDTPRFHPDRSQGKSAEALAISSLIQRYNTSLRMRLNLLREEFHGANGYQVVTIDGDRMFKLLQADPRWDLERPILDIAVPGVDVVSTEGAPVGNNFINTELKKNQGFRDTFGIRGANVIAPGNVPFFADTVHPSADAHYAIAVAACRTMSEDFNIPCNPDNYTEAMALAEAQQ</sequence>
<dbReference type="Pfam" id="PF00657">
    <property type="entry name" value="Lipase_GDSL"/>
    <property type="match status" value="1"/>
</dbReference>
<dbReference type="OrthoDB" id="6188121at2"/>
<protein>
    <recommendedName>
        <fullName evidence="4">SGNH hydrolase-type esterase domain-containing protein</fullName>
    </recommendedName>
</protein>
<accession>A0A1X7AFD5</accession>
<name>A0A1X7AFD5_9GAMM</name>
<dbReference type="Proteomes" id="UP000196573">
    <property type="component" value="Unassembled WGS sequence"/>
</dbReference>